<gene>
    <name evidence="4" type="ORF">C5750_09035</name>
</gene>
<reference evidence="4 5" key="1">
    <citation type="submission" date="2018-02" db="EMBL/GenBank/DDBJ databases">
        <title>The draft genome of Phyllobacterium myrsinacearum DSM5892.</title>
        <authorList>
            <person name="Li L."/>
            <person name="Liu L."/>
            <person name="Zhang X."/>
            <person name="Wang T."/>
        </authorList>
    </citation>
    <scope>NUCLEOTIDE SEQUENCE [LARGE SCALE GENOMIC DNA]</scope>
    <source>
        <strain evidence="4 5">DSM 5892</strain>
    </source>
</reference>
<dbReference type="GO" id="GO:0006508">
    <property type="term" value="P:proteolysis"/>
    <property type="evidence" value="ECO:0007669"/>
    <property type="project" value="UniProtKB-KW"/>
</dbReference>
<keyword evidence="1" id="KW-0482">Metalloprotease</keyword>
<dbReference type="InterPro" id="IPR009197">
    <property type="entry name" value="MlrC"/>
</dbReference>
<evidence type="ECO:0000259" key="2">
    <source>
        <dbReference type="Pfam" id="PF07171"/>
    </source>
</evidence>
<keyword evidence="1" id="KW-0479">Metal-binding</keyword>
<proteinExistence type="inferred from homology"/>
<dbReference type="GO" id="GO:0008237">
    <property type="term" value="F:metallopeptidase activity"/>
    <property type="evidence" value="ECO:0007669"/>
    <property type="project" value="UniProtKB-KW"/>
</dbReference>
<dbReference type="Pfam" id="PF07171">
    <property type="entry name" value="MlrC_C"/>
    <property type="match status" value="1"/>
</dbReference>
<evidence type="ECO:0000256" key="1">
    <source>
        <dbReference type="PIRNR" id="PIRNR012702"/>
    </source>
</evidence>
<dbReference type="Proteomes" id="UP000238563">
    <property type="component" value="Unassembled WGS sequence"/>
</dbReference>
<name>A0A2S9JPZ2_9HYPH</name>
<sequence>MRVFSAVLATETNTFSPIPTDLAAFVEKGEYYPAGKHPDHMTLCSGPLWALRERGRREGWTLFEGVTAFAQPGGRTIRHVYEKLRDELLDDLRAAMPVDMVCLLLHGAMVAEGYDDCEGDILARVRALVGPETVVGVELDPHCHMTSAMIENVDVLLTFKEYPHTDIYECAVELVDLCARIAKGEIKPTPALADTGMVSLIRTTTEPGLSLTKHVRALEKQDKVLSVSIAQGFPWADVPDMGTRVVVYTDNDPDAARNLARDLAGKLYSMRESFVPPMPDIDEALDLALATPGGTVVIADVADNAGGGAASDSTFFLRRMVDRRTGNAVIGPVWDPVAVQFAFAAGHGAVLPLRIGGKVGPGSGNPVDATCRVIGLKRNLMTSSLGGTPYQMGDCALVDCGGVEVLLTMVRAQAIHPDLFTNIGCDLAKKRIVVVKSTQHFRDAFEPIASAVIYAAAEGTVTTDLSTLPYTCIQLPKWPIRTAGSA</sequence>
<dbReference type="Pfam" id="PF07364">
    <property type="entry name" value="DUF1485"/>
    <property type="match status" value="1"/>
</dbReference>
<dbReference type="RefSeq" id="WP_105733529.1">
    <property type="nucleotide sequence ID" value="NZ_PVBT01000002.1"/>
</dbReference>
<keyword evidence="1" id="KW-0378">Hydrolase</keyword>
<organism evidence="4 5">
    <name type="scientific">Phyllobacterium myrsinacearum</name>
    <dbReference type="NCBI Taxonomy" id="28101"/>
    <lineage>
        <taxon>Bacteria</taxon>
        <taxon>Pseudomonadati</taxon>
        <taxon>Pseudomonadota</taxon>
        <taxon>Alphaproteobacteria</taxon>
        <taxon>Hyphomicrobiales</taxon>
        <taxon>Phyllobacteriaceae</taxon>
        <taxon>Phyllobacterium</taxon>
    </lineage>
</organism>
<dbReference type="AlphaFoldDB" id="A0A2S9JPZ2"/>
<evidence type="ECO:0000259" key="3">
    <source>
        <dbReference type="Pfam" id="PF07364"/>
    </source>
</evidence>
<dbReference type="OrthoDB" id="9782658at2"/>
<comment type="similarity">
    <text evidence="1">Belongs to the peptidase M81 family.</text>
</comment>
<comment type="caution">
    <text evidence="4">The sequence shown here is derived from an EMBL/GenBank/DDBJ whole genome shotgun (WGS) entry which is preliminary data.</text>
</comment>
<comment type="cofactor">
    <cofactor evidence="1">
        <name>Zn(2+)</name>
        <dbReference type="ChEBI" id="CHEBI:29105"/>
    </cofactor>
    <text evidence="1">Binds 1 zinc ion per subunit.</text>
</comment>
<keyword evidence="1" id="KW-0645">Protease</keyword>
<evidence type="ECO:0000313" key="5">
    <source>
        <dbReference type="Proteomes" id="UP000238563"/>
    </source>
</evidence>
<feature type="domain" description="Microcystin LR degradation protein MlrC C-terminal" evidence="2">
    <location>
        <begin position="298"/>
        <end position="471"/>
    </location>
</feature>
<comment type="function">
    <text evidence="1">Involved in peptidolytic degradation of cyclic heptapeptide hepatotoxin microcystin (MC).</text>
</comment>
<dbReference type="PIRSF" id="PIRSF012702">
    <property type="entry name" value="UCP012702"/>
    <property type="match status" value="1"/>
</dbReference>
<dbReference type="InterPro" id="IPR010799">
    <property type="entry name" value="MlrC_C"/>
</dbReference>
<protein>
    <recommendedName>
        <fullName evidence="1">Microcystinase C</fullName>
        <shortName evidence="1">MlrC</shortName>
    </recommendedName>
</protein>
<dbReference type="GO" id="GO:0046872">
    <property type="term" value="F:metal ion binding"/>
    <property type="evidence" value="ECO:0007669"/>
    <property type="project" value="UniProtKB-KW"/>
</dbReference>
<dbReference type="EMBL" id="PVBT01000002">
    <property type="protein sequence ID" value="PRD55300.1"/>
    <property type="molecule type" value="Genomic_DNA"/>
</dbReference>
<accession>A0A2S9JPZ2</accession>
<keyword evidence="5" id="KW-1185">Reference proteome</keyword>
<dbReference type="InterPro" id="IPR015995">
    <property type="entry name" value="MlrC_N"/>
</dbReference>
<evidence type="ECO:0000313" key="4">
    <source>
        <dbReference type="EMBL" id="PRD55300.1"/>
    </source>
</evidence>
<feature type="domain" description="Microcystin LR degradation protein MlrC N-terminal" evidence="3">
    <location>
        <begin position="2"/>
        <end position="288"/>
    </location>
</feature>